<organism evidence="1 2">
    <name type="scientific">Naganishia onofrii</name>
    <dbReference type="NCBI Taxonomy" id="1851511"/>
    <lineage>
        <taxon>Eukaryota</taxon>
        <taxon>Fungi</taxon>
        <taxon>Dikarya</taxon>
        <taxon>Basidiomycota</taxon>
        <taxon>Agaricomycotina</taxon>
        <taxon>Tremellomycetes</taxon>
        <taxon>Filobasidiales</taxon>
        <taxon>Filobasidiaceae</taxon>
        <taxon>Naganishia</taxon>
    </lineage>
</organism>
<dbReference type="Proteomes" id="UP001234202">
    <property type="component" value="Unassembled WGS sequence"/>
</dbReference>
<proteinExistence type="predicted"/>
<evidence type="ECO:0000313" key="2">
    <source>
        <dbReference type="Proteomes" id="UP001234202"/>
    </source>
</evidence>
<comment type="caution">
    <text evidence="1">The sequence shown here is derived from an EMBL/GenBank/DDBJ whole genome shotgun (WGS) entry which is preliminary data.</text>
</comment>
<accession>A0ACC2XRL1</accession>
<evidence type="ECO:0000313" key="1">
    <source>
        <dbReference type="EMBL" id="KAJ9126031.1"/>
    </source>
</evidence>
<dbReference type="EMBL" id="JASBWV010000006">
    <property type="protein sequence ID" value="KAJ9126031.1"/>
    <property type="molecule type" value="Genomic_DNA"/>
</dbReference>
<name>A0ACC2XRL1_9TREE</name>
<reference evidence="1" key="1">
    <citation type="submission" date="2023-04" db="EMBL/GenBank/DDBJ databases">
        <title>Draft Genome sequencing of Naganishia species isolated from polar environments using Oxford Nanopore Technology.</title>
        <authorList>
            <person name="Leo P."/>
            <person name="Venkateswaran K."/>
        </authorList>
    </citation>
    <scope>NUCLEOTIDE SEQUENCE</scope>
    <source>
        <strain evidence="1">DBVPG 5303</strain>
    </source>
</reference>
<keyword evidence="2" id="KW-1185">Reference proteome</keyword>
<sequence length="1735" mass="187714">MQFWPVLLLVNLLLYPVIITAHILPTHTTYLNNNNGPTSTAYLASSSFPSPSPTATAYVNLVKGPPSSIRPRTATASYPTSLHHATYIATPLPSTKASPDSSGASASDDASVATNGTISIPFTPPTLDTSIPRLNTSLPTLDTSSPSLSATASHVVQEAAGVSANDTLDSTGTSASDDTYVATTDTKTIFPISTLNTSSSSLSAAAYDLVQEVASIPRDASPFPLLYDDHAARPAVDLQHRQPLHLVNGSADVSFDSMENNLPVNNTSDITHSETESVRAGSNVEPTFAEPDRLVTPELDRMNILRRLALSSQERPRVVRVYGPVQGVTIAFSSSWSWNTQKNPPLTDPITEEWYAAIENMERKYLAFDASRYRQEAATAEAEPTIRRADHIIDIGRKQSLELAAKLQYVDGITKVAERAYNSQVLTLAYARKYAFVRVMGAFMFKRHRDMTNPYSTAMTIYQRPLYPPLPPLLLWFCKATTWNVKAGKWLRQVALVLQKVAWMLRAVLQQASLYVRQAWLALQDTVAILLCWLAFIYVVLGNSAFSSATAEINNLPGSYDRHLQVSGLGDVGSELAMGPVNERNNEQTNGANDAANETERTNGDDDEQRGRQAFNLGSRSTQWPTEDSRIIQRILLKNGRYHQRARSWSPIRAAGSSIRDRNRIIGVERFAMPSPVASVPVVSVSLIERAAEPVTPASRSDLTTTELPPDPKRTRSPWSQNDNDADGTKVLGHELARPDGPTQAITLGSVPSTRGASRSEVTEVDVVPAVCLTAPVKAEVQSNVAPPSVSSVSEAPEQALLARPDIETRDIAQFSTPSNVPAKTGMSSSVEISLNVREMMAPPQSIVAYNKLAARVEDAVDDDCPVQGAHIIVSTPVQNKVKRGTTTPVKPPSEAAFQSAVEIARVFSQGSLPPSAVQVCDTALLSSTSALPDATNAAVDACVVDVVTALVQVPLDSIEVINVDAAPAVVPPVRKFRGLPKKVQRKLTVRSLQHEEAIPAPVGNGTFQDLDLPNVENVAPGPGCFETAPAQTDVSAAINSAPRLSSDEPVRKLWTPEAKRPCQQPHLERPSPNPLVDSARQNLAPSEVQGQIVGPARPEGPAQELASVAPDIGQPLPSNVSEIPSGILLPIGVNTMMSVPPEVQEPMPMYMDVQEPMSSSTQMNAQERMGSPRQMDAQEPIDSPFDMDVQEPVSSPTQMDAQERMGSPTQMDAQEPMGSPIDMVVQATPVTNATPMPSRSFGLETSSQSFVLDTPTPATRIPLLGELRNYSPPAAASLDRVFVATARLQPAFARPAVQSTNFTRLGTKPIERADVFSERAYHASFNTTHVSVPSVCRDRTTESQMEAIAEESEVDVQSERGDVGSEAFSGQILAASESSTLALFDQSLQTDSEHPEGHAVPNSARNTPTPATRIPRIGDLKTFIHKVRRKMSNVVAAYKVGRDPSSIPRRLMPSFNHIDLIVERTIARKKTRALGDVRQMEVDVEVKKARESTRGSSLPVPPSTNTLLGSKRITAVNICTGRYIPSSFNTARVSTPLIRSQLEPHRTGAFGAERQNEVRAEEGDVGTATSGDGNDGARLAASASSRPAMSIGSSRSGMSTKDDSGNGEEFVMTDADTAEFLNDFAGYFDDSEISEDDDSMMSEDDDTGDESEDSAMSEDDDAEYPEDSAMTDDEEDVPLSSLVTGDVGMRNLDGDMNTESDDEEEEDVDEDDEDVDADTDEEYWRELFDSRPFT</sequence>
<gene>
    <name evidence="1" type="ORF">QFC24_002303</name>
</gene>
<protein>
    <submittedName>
        <fullName evidence="1">Uncharacterized protein</fullName>
    </submittedName>
</protein>